<dbReference type="InterPro" id="IPR002081">
    <property type="entry name" value="Cryptochrome/DNA_photolyase_1"/>
</dbReference>
<dbReference type="PANTHER" id="PTHR11455:SF9">
    <property type="entry name" value="CRYPTOCHROME CIRCADIAN CLOCK 5 ISOFORM X1"/>
    <property type="match status" value="1"/>
</dbReference>
<comment type="cofactor">
    <cofactor evidence="6">
        <name>FAD</name>
        <dbReference type="ChEBI" id="CHEBI:57692"/>
    </cofactor>
    <text evidence="6">Binds 1 FAD per subunit.</text>
</comment>
<feature type="site" description="Electron transfer via tryptophanyl radical" evidence="7">
    <location>
        <position position="384"/>
    </location>
</feature>
<gene>
    <name evidence="10" type="ORF">THII_1915</name>
</gene>
<keyword evidence="3 6" id="KW-0285">Flavoprotein</keyword>
<dbReference type="PANTHER" id="PTHR11455">
    <property type="entry name" value="CRYPTOCHROME"/>
    <property type="match status" value="1"/>
</dbReference>
<comment type="similarity">
    <text evidence="8">Belongs to the DNA photolyase family.</text>
</comment>
<dbReference type="GO" id="GO:0006139">
    <property type="term" value="P:nucleobase-containing compound metabolic process"/>
    <property type="evidence" value="ECO:0007669"/>
    <property type="project" value="UniProtKB-ARBA"/>
</dbReference>
<dbReference type="OrthoDB" id="9772484at2"/>
<dbReference type="Gene3D" id="3.40.50.620">
    <property type="entry name" value="HUPs"/>
    <property type="match status" value="1"/>
</dbReference>
<dbReference type="SUPFAM" id="SSF48173">
    <property type="entry name" value="Cryptochrome/photolyase FAD-binding domain"/>
    <property type="match status" value="1"/>
</dbReference>
<dbReference type="GO" id="GO:0071949">
    <property type="term" value="F:FAD binding"/>
    <property type="evidence" value="ECO:0007669"/>
    <property type="project" value="TreeGrafter"/>
</dbReference>
<dbReference type="HOGENOM" id="CLU_010348_2_2_6"/>
<dbReference type="Pfam" id="PF03441">
    <property type="entry name" value="FAD_binding_7"/>
    <property type="match status" value="1"/>
</dbReference>
<comment type="cofactor">
    <cofactor evidence="1">
        <name>(6R)-5,10-methylene-5,6,7,8-tetrahydrofolate</name>
        <dbReference type="ChEBI" id="CHEBI:15636"/>
    </cofactor>
</comment>
<dbReference type="PROSITE" id="PS00394">
    <property type="entry name" value="DNA_PHOTOLYASES_1_1"/>
    <property type="match status" value="1"/>
</dbReference>
<dbReference type="Gene3D" id="1.10.579.10">
    <property type="entry name" value="DNA Cyclobutane Dipyrimidine Photolyase, subunit A, domain 3"/>
    <property type="match status" value="1"/>
</dbReference>
<feature type="site" description="Electron transfer via tryptophanyl radical" evidence="7">
    <location>
        <position position="307"/>
    </location>
</feature>
<dbReference type="Pfam" id="PF00875">
    <property type="entry name" value="DNA_photolyase"/>
    <property type="match status" value="1"/>
</dbReference>
<dbReference type="Proteomes" id="UP000031623">
    <property type="component" value="Chromosome"/>
</dbReference>
<evidence type="ECO:0000256" key="1">
    <source>
        <dbReference type="ARBA" id="ARBA00001932"/>
    </source>
</evidence>
<evidence type="ECO:0000313" key="11">
    <source>
        <dbReference type="Proteomes" id="UP000031623"/>
    </source>
</evidence>
<keyword evidence="10" id="KW-0456">Lyase</keyword>
<evidence type="ECO:0000256" key="8">
    <source>
        <dbReference type="RuleBase" id="RU004182"/>
    </source>
</evidence>
<dbReference type="EMBL" id="AP014633">
    <property type="protein sequence ID" value="BAP56212.1"/>
    <property type="molecule type" value="Genomic_DNA"/>
</dbReference>
<evidence type="ECO:0000256" key="7">
    <source>
        <dbReference type="PIRSR" id="PIRSR602081-2"/>
    </source>
</evidence>
<dbReference type="InterPro" id="IPR036134">
    <property type="entry name" value="Crypto/Photolyase_FAD-like_sf"/>
</dbReference>
<organism evidence="10 11">
    <name type="scientific">Thioploca ingrica</name>
    <dbReference type="NCBI Taxonomy" id="40754"/>
    <lineage>
        <taxon>Bacteria</taxon>
        <taxon>Pseudomonadati</taxon>
        <taxon>Pseudomonadota</taxon>
        <taxon>Gammaproteobacteria</taxon>
        <taxon>Thiotrichales</taxon>
        <taxon>Thiotrichaceae</taxon>
        <taxon>Thioploca</taxon>
    </lineage>
</organism>
<dbReference type="AlphaFoldDB" id="A0A090AKM8"/>
<keyword evidence="5 8" id="KW-0157">Chromophore</keyword>
<evidence type="ECO:0000256" key="6">
    <source>
        <dbReference type="PIRSR" id="PIRSR602081-1"/>
    </source>
</evidence>
<keyword evidence="4 6" id="KW-0274">FAD</keyword>
<dbReference type="InterPro" id="IPR005101">
    <property type="entry name" value="Cryptochr/Photolyase_FAD-bd"/>
</dbReference>
<feature type="binding site" evidence="6">
    <location>
        <position position="273"/>
    </location>
    <ligand>
        <name>FAD</name>
        <dbReference type="ChEBI" id="CHEBI:57692"/>
    </ligand>
</feature>
<evidence type="ECO:0000256" key="4">
    <source>
        <dbReference type="ARBA" id="ARBA00022827"/>
    </source>
</evidence>
<proteinExistence type="inferred from homology"/>
<dbReference type="PROSITE" id="PS51645">
    <property type="entry name" value="PHR_CRY_ALPHA_BETA"/>
    <property type="match status" value="1"/>
</dbReference>
<feature type="binding site" evidence="6">
    <location>
        <position position="223"/>
    </location>
    <ligand>
        <name>FAD</name>
        <dbReference type="ChEBI" id="CHEBI:57692"/>
    </ligand>
</feature>
<dbReference type="GO" id="GO:0003904">
    <property type="term" value="F:deoxyribodipyrimidine photo-lyase activity"/>
    <property type="evidence" value="ECO:0007669"/>
    <property type="project" value="TreeGrafter"/>
</dbReference>
<evidence type="ECO:0000256" key="3">
    <source>
        <dbReference type="ARBA" id="ARBA00022630"/>
    </source>
</evidence>
<feature type="domain" description="Photolyase/cryptochrome alpha/beta" evidence="9">
    <location>
        <begin position="2"/>
        <end position="131"/>
    </location>
</feature>
<dbReference type="GO" id="GO:0009416">
    <property type="term" value="P:response to light stimulus"/>
    <property type="evidence" value="ECO:0007669"/>
    <property type="project" value="TreeGrafter"/>
</dbReference>
<name>A0A090AKM8_9GAMM</name>
<protein>
    <submittedName>
        <fullName evidence="10">Deoxyribodipyrimidine photolyase</fullName>
    </submittedName>
</protein>
<dbReference type="KEGG" id="tig:THII_1915"/>
<feature type="binding site" evidence="6">
    <location>
        <begin position="374"/>
        <end position="376"/>
    </location>
    <ligand>
        <name>FAD</name>
        <dbReference type="ChEBI" id="CHEBI:57692"/>
    </ligand>
</feature>
<evidence type="ECO:0000256" key="5">
    <source>
        <dbReference type="ARBA" id="ARBA00022991"/>
    </source>
</evidence>
<dbReference type="InterPro" id="IPR036155">
    <property type="entry name" value="Crypto/Photolyase_N_sf"/>
</dbReference>
<dbReference type="InterPro" id="IPR014729">
    <property type="entry name" value="Rossmann-like_a/b/a_fold"/>
</dbReference>
<reference evidence="10 11" key="1">
    <citation type="journal article" date="2014" name="ISME J.">
        <title>Ecophysiology of Thioploca ingrica as revealed by the complete genome sequence supplemented with proteomic evidence.</title>
        <authorList>
            <person name="Kojima H."/>
            <person name="Ogura Y."/>
            <person name="Yamamoto N."/>
            <person name="Togashi T."/>
            <person name="Mori H."/>
            <person name="Watanabe T."/>
            <person name="Nemoto F."/>
            <person name="Kurokawa K."/>
            <person name="Hayashi T."/>
            <person name="Fukui M."/>
        </authorList>
    </citation>
    <scope>NUCLEOTIDE SEQUENCE [LARGE SCALE GENOMIC DNA]</scope>
</reference>
<comment type="similarity">
    <text evidence="2">Belongs to the DNA photolyase class-1 family.</text>
</comment>
<dbReference type="STRING" id="40754.THII_1915"/>
<dbReference type="Gene3D" id="1.25.40.80">
    <property type="match status" value="1"/>
</dbReference>
<evidence type="ECO:0000313" key="10">
    <source>
        <dbReference type="EMBL" id="BAP56212.1"/>
    </source>
</evidence>
<dbReference type="InterPro" id="IPR018394">
    <property type="entry name" value="DNA_photolyase_1_CS_C"/>
</dbReference>
<dbReference type="SUPFAM" id="SSF52425">
    <property type="entry name" value="Cryptochrome/photolyase, N-terminal domain"/>
    <property type="match status" value="1"/>
</dbReference>
<sequence>MSHAIVWFRRDLRLQDNPALHHAVAQGYQVIPVYIYAPEEETPWPSGRASRWWLHHSLQALDMALRAKNSRLLFFQGCSLPILQKLVESTRTKAIYWNRLSEPAIITRDKTIKTALRSQGITVQSFKADLLHEPGTIHTQAGKPYQLFTPFWRTCQRSLLTELPLTAPPIFTAPQPWPPSFNLADLKLLAALSTNEFAQFWQPGETGAWQQLQQWCSGPISHYAEQRDFPGIDGVSRLSPHLHFGEISPRQVLGAVEYALHHLNGRVRGVQNYERQLFWREFAYYLLYHYPYTPEQPLRPVFKKFPWRTDYQKLLKAWQQGQTGYPLVDAGMRELLTTGWMHNRVRMVTASFLTKNCAIPWQEGAYWFWEHLVDADLANNTLGWQWVAGCGADAVPYYRIFNPLLQSTHFDPQGDYLQRWLPELADLPPQYRHRPWLAQPQPDYPTPIIDYMQSRREALGAYQHLKK</sequence>
<dbReference type="InterPro" id="IPR006050">
    <property type="entry name" value="DNA_photolyase_N"/>
</dbReference>
<dbReference type="PRINTS" id="PR00147">
    <property type="entry name" value="DNAPHOTLYASE"/>
</dbReference>
<accession>A0A090AKM8</accession>
<dbReference type="GO" id="GO:0006950">
    <property type="term" value="P:response to stress"/>
    <property type="evidence" value="ECO:0007669"/>
    <property type="project" value="UniProtKB-ARBA"/>
</dbReference>
<keyword evidence="11" id="KW-1185">Reference proteome</keyword>
<evidence type="ECO:0000256" key="2">
    <source>
        <dbReference type="ARBA" id="ARBA00005862"/>
    </source>
</evidence>
<dbReference type="GO" id="GO:0003677">
    <property type="term" value="F:DNA binding"/>
    <property type="evidence" value="ECO:0007669"/>
    <property type="project" value="TreeGrafter"/>
</dbReference>
<evidence type="ECO:0000259" key="9">
    <source>
        <dbReference type="PROSITE" id="PS51645"/>
    </source>
</evidence>
<feature type="site" description="Electron transfer via tryptophanyl radical" evidence="7">
    <location>
        <position position="361"/>
    </location>
</feature>